<dbReference type="Proteomes" id="UP000275267">
    <property type="component" value="Unassembled WGS sequence"/>
</dbReference>
<keyword evidence="3" id="KW-1185">Reference proteome</keyword>
<dbReference type="AlphaFoldDB" id="A0A3L6RFF6"/>
<name>A0A3L6RFF6_PANMI</name>
<evidence type="ECO:0000313" key="2">
    <source>
        <dbReference type="EMBL" id="RLN03123.1"/>
    </source>
</evidence>
<protein>
    <submittedName>
        <fullName evidence="2">Uncharacterized protein</fullName>
    </submittedName>
</protein>
<gene>
    <name evidence="2" type="ORF">C2845_PM13G01760</name>
</gene>
<evidence type="ECO:0000256" key="1">
    <source>
        <dbReference type="SAM" id="MobiDB-lite"/>
    </source>
</evidence>
<reference evidence="3" key="1">
    <citation type="journal article" date="2019" name="Nat. Commun.">
        <title>The genome of broomcorn millet.</title>
        <authorList>
            <person name="Zou C."/>
            <person name="Miki D."/>
            <person name="Li D."/>
            <person name="Tang Q."/>
            <person name="Xiao L."/>
            <person name="Rajput S."/>
            <person name="Deng P."/>
            <person name="Jia W."/>
            <person name="Huang R."/>
            <person name="Zhang M."/>
            <person name="Sun Y."/>
            <person name="Hu J."/>
            <person name="Fu X."/>
            <person name="Schnable P.S."/>
            <person name="Li F."/>
            <person name="Zhang H."/>
            <person name="Feng B."/>
            <person name="Zhu X."/>
            <person name="Liu R."/>
            <person name="Schnable J.C."/>
            <person name="Zhu J.-K."/>
            <person name="Zhang H."/>
        </authorList>
    </citation>
    <scope>NUCLEOTIDE SEQUENCE [LARGE SCALE GENOMIC DNA]</scope>
</reference>
<accession>A0A3L6RFF6</accession>
<feature type="region of interest" description="Disordered" evidence="1">
    <location>
        <begin position="30"/>
        <end position="57"/>
    </location>
</feature>
<sequence length="57" mass="6602">MLKKCSRDIFEAEIEDEKMRNNLPTFDGLTYSSGTSDDDDPNAAYYYPDSDREPMGW</sequence>
<comment type="caution">
    <text evidence="2">The sequence shown here is derived from an EMBL/GenBank/DDBJ whole genome shotgun (WGS) entry which is preliminary data.</text>
</comment>
<dbReference type="EMBL" id="PQIB02000008">
    <property type="protein sequence ID" value="RLN03123.1"/>
    <property type="molecule type" value="Genomic_DNA"/>
</dbReference>
<proteinExistence type="predicted"/>
<evidence type="ECO:0000313" key="3">
    <source>
        <dbReference type="Proteomes" id="UP000275267"/>
    </source>
</evidence>
<organism evidence="2 3">
    <name type="scientific">Panicum miliaceum</name>
    <name type="common">Proso millet</name>
    <name type="synonym">Broomcorn millet</name>
    <dbReference type="NCBI Taxonomy" id="4540"/>
    <lineage>
        <taxon>Eukaryota</taxon>
        <taxon>Viridiplantae</taxon>
        <taxon>Streptophyta</taxon>
        <taxon>Embryophyta</taxon>
        <taxon>Tracheophyta</taxon>
        <taxon>Spermatophyta</taxon>
        <taxon>Magnoliopsida</taxon>
        <taxon>Liliopsida</taxon>
        <taxon>Poales</taxon>
        <taxon>Poaceae</taxon>
        <taxon>PACMAD clade</taxon>
        <taxon>Panicoideae</taxon>
        <taxon>Panicodae</taxon>
        <taxon>Paniceae</taxon>
        <taxon>Panicinae</taxon>
        <taxon>Panicum</taxon>
        <taxon>Panicum sect. Panicum</taxon>
    </lineage>
</organism>